<evidence type="ECO:0000313" key="2">
    <source>
        <dbReference type="Proteomes" id="UP001291623"/>
    </source>
</evidence>
<dbReference type="EMBL" id="JAVYJV010000017">
    <property type="protein sequence ID" value="KAK4348361.1"/>
    <property type="molecule type" value="Genomic_DNA"/>
</dbReference>
<proteinExistence type="predicted"/>
<gene>
    <name evidence="1" type="ORF">RND71_031116</name>
</gene>
<protein>
    <submittedName>
        <fullName evidence="1">Uncharacterized protein</fullName>
    </submittedName>
</protein>
<keyword evidence="2" id="KW-1185">Reference proteome</keyword>
<reference evidence="1" key="1">
    <citation type="submission" date="2023-12" db="EMBL/GenBank/DDBJ databases">
        <title>Genome assembly of Anisodus tanguticus.</title>
        <authorList>
            <person name="Wang Y.-J."/>
        </authorList>
    </citation>
    <scope>NUCLEOTIDE SEQUENCE</scope>
    <source>
        <strain evidence="1">KB-2021</strain>
        <tissue evidence="1">Leaf</tissue>
    </source>
</reference>
<sequence length="166" mass="18948">MQSVEHYEGPTQNFYNQIALLWQYILLNVRALNLSINENNQGDYFFHLASIVIHKQNLKIFVTKPVDEFFVMSIARRSLAKFSTWSLSHSDKRTFCNMFNISKVKGKIVYSLGSSQQDSTIKYLKGAGAIIVSDKMTHVAFPTYLSATDINTTYAAQVEKYINSTK</sequence>
<dbReference type="Gene3D" id="3.50.30.30">
    <property type="match status" value="1"/>
</dbReference>
<organism evidence="1 2">
    <name type="scientific">Anisodus tanguticus</name>
    <dbReference type="NCBI Taxonomy" id="243964"/>
    <lineage>
        <taxon>Eukaryota</taxon>
        <taxon>Viridiplantae</taxon>
        <taxon>Streptophyta</taxon>
        <taxon>Embryophyta</taxon>
        <taxon>Tracheophyta</taxon>
        <taxon>Spermatophyta</taxon>
        <taxon>Magnoliopsida</taxon>
        <taxon>eudicotyledons</taxon>
        <taxon>Gunneridae</taxon>
        <taxon>Pentapetalae</taxon>
        <taxon>asterids</taxon>
        <taxon>lamiids</taxon>
        <taxon>Solanales</taxon>
        <taxon>Solanaceae</taxon>
        <taxon>Solanoideae</taxon>
        <taxon>Hyoscyameae</taxon>
        <taxon>Anisodus</taxon>
    </lineage>
</organism>
<dbReference type="Proteomes" id="UP001291623">
    <property type="component" value="Unassembled WGS sequence"/>
</dbReference>
<accession>A0AAE1RAP8</accession>
<dbReference type="AlphaFoldDB" id="A0AAE1RAP8"/>
<comment type="caution">
    <text evidence="1">The sequence shown here is derived from an EMBL/GenBank/DDBJ whole genome shotgun (WGS) entry which is preliminary data.</text>
</comment>
<evidence type="ECO:0000313" key="1">
    <source>
        <dbReference type="EMBL" id="KAK4348361.1"/>
    </source>
</evidence>
<name>A0AAE1RAP8_9SOLA</name>